<reference evidence="1 2" key="1">
    <citation type="submission" date="2019-05" db="EMBL/GenBank/DDBJ databases">
        <title>Another draft genome of Portunus trituberculatus and its Hox gene families provides insights of decapod evolution.</title>
        <authorList>
            <person name="Jeong J.-H."/>
            <person name="Song I."/>
            <person name="Kim S."/>
            <person name="Choi T."/>
            <person name="Kim D."/>
            <person name="Ryu S."/>
            <person name="Kim W."/>
        </authorList>
    </citation>
    <scope>NUCLEOTIDE SEQUENCE [LARGE SCALE GENOMIC DNA]</scope>
    <source>
        <tissue evidence="1">Muscle</tissue>
    </source>
</reference>
<evidence type="ECO:0000313" key="1">
    <source>
        <dbReference type="EMBL" id="MPC87358.1"/>
    </source>
</evidence>
<name>A0A5B7J369_PORTR</name>
<organism evidence="1 2">
    <name type="scientific">Portunus trituberculatus</name>
    <name type="common">Swimming crab</name>
    <name type="synonym">Neptunus trituberculatus</name>
    <dbReference type="NCBI Taxonomy" id="210409"/>
    <lineage>
        <taxon>Eukaryota</taxon>
        <taxon>Metazoa</taxon>
        <taxon>Ecdysozoa</taxon>
        <taxon>Arthropoda</taxon>
        <taxon>Crustacea</taxon>
        <taxon>Multicrustacea</taxon>
        <taxon>Malacostraca</taxon>
        <taxon>Eumalacostraca</taxon>
        <taxon>Eucarida</taxon>
        <taxon>Decapoda</taxon>
        <taxon>Pleocyemata</taxon>
        <taxon>Brachyura</taxon>
        <taxon>Eubrachyura</taxon>
        <taxon>Portunoidea</taxon>
        <taxon>Portunidae</taxon>
        <taxon>Portuninae</taxon>
        <taxon>Portunus</taxon>
    </lineage>
</organism>
<proteinExistence type="predicted"/>
<dbReference type="EMBL" id="VSRR010074247">
    <property type="protein sequence ID" value="MPC87358.1"/>
    <property type="molecule type" value="Genomic_DNA"/>
</dbReference>
<keyword evidence="2" id="KW-1185">Reference proteome</keyword>
<dbReference type="AlphaFoldDB" id="A0A5B7J369"/>
<evidence type="ECO:0000313" key="2">
    <source>
        <dbReference type="Proteomes" id="UP000324222"/>
    </source>
</evidence>
<gene>
    <name evidence="1" type="ORF">E2C01_082219</name>
</gene>
<accession>A0A5B7J369</accession>
<comment type="caution">
    <text evidence="1">The sequence shown here is derived from an EMBL/GenBank/DDBJ whole genome shotgun (WGS) entry which is preliminary data.</text>
</comment>
<dbReference type="Proteomes" id="UP000324222">
    <property type="component" value="Unassembled WGS sequence"/>
</dbReference>
<sequence>METSLDEHMITVFWRHSPAFTNELLACSHHLVPFTWRSSPGCSLICLPLPHLDSTRPGPFPPGALPPGALLHEKQMRNYHNPKLLNSPRDSFALSLILLSW</sequence>
<protein>
    <submittedName>
        <fullName evidence="1">Uncharacterized protein</fullName>
    </submittedName>
</protein>